<organism evidence="7 8">
    <name type="scientific">Cytophaga hutchinsonii (strain ATCC 33406 / DSM 1761 / CIP 103989 / NBRC 15051 / NCIMB 9469 / D465)</name>
    <dbReference type="NCBI Taxonomy" id="269798"/>
    <lineage>
        <taxon>Bacteria</taxon>
        <taxon>Pseudomonadati</taxon>
        <taxon>Bacteroidota</taxon>
        <taxon>Cytophagia</taxon>
        <taxon>Cytophagales</taxon>
        <taxon>Cytophagaceae</taxon>
        <taxon>Cytophaga</taxon>
    </lineage>
</organism>
<evidence type="ECO:0000256" key="4">
    <source>
        <dbReference type="ARBA" id="ARBA00023125"/>
    </source>
</evidence>
<evidence type="ECO:0000256" key="3">
    <source>
        <dbReference type="ARBA" id="ARBA00023082"/>
    </source>
</evidence>
<keyword evidence="3" id="KW-0731">Sigma factor</keyword>
<dbReference type="Proteomes" id="UP000001822">
    <property type="component" value="Chromosome"/>
</dbReference>
<protein>
    <submittedName>
        <fullName evidence="7">RNA polymerase, sigma-E factor heat shock and oxidative stress</fullName>
    </submittedName>
</protein>
<evidence type="ECO:0000313" key="7">
    <source>
        <dbReference type="EMBL" id="ABG58230.1"/>
    </source>
</evidence>
<evidence type="ECO:0000256" key="5">
    <source>
        <dbReference type="ARBA" id="ARBA00023163"/>
    </source>
</evidence>
<keyword evidence="2" id="KW-0805">Transcription regulation</keyword>
<dbReference type="Pfam" id="PF04542">
    <property type="entry name" value="Sigma70_r2"/>
    <property type="match status" value="1"/>
</dbReference>
<dbReference type="SUPFAM" id="SSF88946">
    <property type="entry name" value="Sigma2 domain of RNA polymerase sigma factors"/>
    <property type="match status" value="1"/>
</dbReference>
<keyword evidence="8" id="KW-1185">Reference proteome</keyword>
<dbReference type="NCBIfam" id="TIGR02937">
    <property type="entry name" value="sigma70-ECF"/>
    <property type="match status" value="1"/>
</dbReference>
<dbReference type="GO" id="GO:0003677">
    <property type="term" value="F:DNA binding"/>
    <property type="evidence" value="ECO:0007669"/>
    <property type="project" value="UniProtKB-KW"/>
</dbReference>
<comment type="similarity">
    <text evidence="1">Belongs to the sigma-70 factor family. ECF subfamily.</text>
</comment>
<accession>A0A6N4SPN4</accession>
<dbReference type="Gene3D" id="1.10.10.10">
    <property type="entry name" value="Winged helix-like DNA-binding domain superfamily/Winged helix DNA-binding domain"/>
    <property type="match status" value="1"/>
</dbReference>
<dbReference type="GO" id="GO:0006352">
    <property type="term" value="P:DNA-templated transcription initiation"/>
    <property type="evidence" value="ECO:0007669"/>
    <property type="project" value="InterPro"/>
</dbReference>
<evidence type="ECO:0000259" key="6">
    <source>
        <dbReference type="Pfam" id="PF04542"/>
    </source>
</evidence>
<sequence length="179" mass="21332">MNDQEILARLKQGDENTLDLLYKKNYRMMVKLIVKNNGSEEEAKDVYQDSLIVLWQKARDPDFVLTSKISTYLYSICLNLWRKELERKKRFSYEVKDEVDVVDLDKNERIKIINKCIQQLGETCRDILTYYYFDRLSMVEIAEKMGFANSDTSKTKKYKCKKELDLLVKSLYKESDFLD</sequence>
<dbReference type="GO" id="GO:0016987">
    <property type="term" value="F:sigma factor activity"/>
    <property type="evidence" value="ECO:0007669"/>
    <property type="project" value="UniProtKB-KW"/>
</dbReference>
<feature type="domain" description="RNA polymerase sigma-70 region 2" evidence="6">
    <location>
        <begin position="21"/>
        <end position="90"/>
    </location>
</feature>
<dbReference type="Gene3D" id="1.10.1740.10">
    <property type="match status" value="1"/>
</dbReference>
<dbReference type="InterPro" id="IPR036388">
    <property type="entry name" value="WH-like_DNA-bd_sf"/>
</dbReference>
<reference evidence="7 8" key="1">
    <citation type="journal article" date="2007" name="Appl. Environ. Microbiol.">
        <title>Genome sequence of the cellulolytic gliding bacterium Cytophaga hutchinsonii.</title>
        <authorList>
            <person name="Xie G."/>
            <person name="Bruce D.C."/>
            <person name="Challacombe J.F."/>
            <person name="Chertkov O."/>
            <person name="Detter J.C."/>
            <person name="Gilna P."/>
            <person name="Han C.S."/>
            <person name="Lucas S."/>
            <person name="Misra M."/>
            <person name="Myers G.L."/>
            <person name="Richardson P."/>
            <person name="Tapia R."/>
            <person name="Thayer N."/>
            <person name="Thompson L.S."/>
            <person name="Brettin T.S."/>
            <person name="Henrissat B."/>
            <person name="Wilson D.B."/>
            <person name="McBride M.J."/>
        </authorList>
    </citation>
    <scope>NUCLEOTIDE SEQUENCE [LARGE SCALE GENOMIC DNA]</scope>
    <source>
        <strain evidence="8">ATCC 33406 / DSM 1761 / CIP 103989 / NBRC 15051 / NCIMB 9469 / D465</strain>
    </source>
</reference>
<evidence type="ECO:0000256" key="2">
    <source>
        <dbReference type="ARBA" id="ARBA00023015"/>
    </source>
</evidence>
<dbReference type="InterPro" id="IPR013325">
    <property type="entry name" value="RNA_pol_sigma_r2"/>
</dbReference>
<name>A0A6N4SPN4_CYTH3</name>
<dbReference type="InterPro" id="IPR039425">
    <property type="entry name" value="RNA_pol_sigma-70-like"/>
</dbReference>
<dbReference type="InterPro" id="IPR013324">
    <property type="entry name" value="RNA_pol_sigma_r3/r4-like"/>
</dbReference>
<proteinExistence type="inferred from homology"/>
<dbReference type="KEGG" id="chu:CHU_0953"/>
<evidence type="ECO:0000256" key="1">
    <source>
        <dbReference type="ARBA" id="ARBA00010641"/>
    </source>
</evidence>
<dbReference type="AlphaFoldDB" id="A0A6N4SPN4"/>
<dbReference type="InterPro" id="IPR014284">
    <property type="entry name" value="RNA_pol_sigma-70_dom"/>
</dbReference>
<dbReference type="RefSeq" id="WP_011584345.1">
    <property type="nucleotide sequence ID" value="NC_008255.1"/>
</dbReference>
<dbReference type="EMBL" id="CP000383">
    <property type="protein sequence ID" value="ABG58230.1"/>
    <property type="molecule type" value="Genomic_DNA"/>
</dbReference>
<dbReference type="PANTHER" id="PTHR43133:SF8">
    <property type="entry name" value="RNA POLYMERASE SIGMA FACTOR HI_1459-RELATED"/>
    <property type="match status" value="1"/>
</dbReference>
<gene>
    <name evidence="7" type="primary">rpoE</name>
    <name evidence="7" type="ordered locus">CHU_0953</name>
</gene>
<keyword evidence="5" id="KW-0804">Transcription</keyword>
<keyword evidence="4" id="KW-0238">DNA-binding</keyword>
<keyword evidence="7" id="KW-0346">Stress response</keyword>
<dbReference type="SUPFAM" id="SSF88659">
    <property type="entry name" value="Sigma3 and sigma4 domains of RNA polymerase sigma factors"/>
    <property type="match status" value="1"/>
</dbReference>
<dbReference type="InterPro" id="IPR007627">
    <property type="entry name" value="RNA_pol_sigma70_r2"/>
</dbReference>
<evidence type="ECO:0000313" key="8">
    <source>
        <dbReference type="Proteomes" id="UP000001822"/>
    </source>
</evidence>
<dbReference type="OrthoDB" id="1099849at2"/>
<dbReference type="PANTHER" id="PTHR43133">
    <property type="entry name" value="RNA POLYMERASE ECF-TYPE SIGMA FACTO"/>
    <property type="match status" value="1"/>
</dbReference>